<organism evidence="3 4">
    <name type="scientific">Fonsecaea monophora</name>
    <dbReference type="NCBI Taxonomy" id="254056"/>
    <lineage>
        <taxon>Eukaryota</taxon>
        <taxon>Fungi</taxon>
        <taxon>Dikarya</taxon>
        <taxon>Ascomycota</taxon>
        <taxon>Pezizomycotina</taxon>
        <taxon>Eurotiomycetes</taxon>
        <taxon>Chaetothyriomycetidae</taxon>
        <taxon>Chaetothyriales</taxon>
        <taxon>Herpotrichiellaceae</taxon>
        <taxon>Fonsecaea</taxon>
    </lineage>
</organism>
<evidence type="ECO:0000256" key="2">
    <source>
        <dbReference type="SAM" id="Phobius"/>
    </source>
</evidence>
<keyword evidence="2" id="KW-0812">Transmembrane</keyword>
<evidence type="ECO:0000313" key="3">
    <source>
        <dbReference type="EMBL" id="OAG40561.1"/>
    </source>
</evidence>
<dbReference type="GeneID" id="34600429"/>
<name>A0A177FA32_9EURO</name>
<gene>
    <name evidence="3" type="ORF">AYO21_05262</name>
</gene>
<reference evidence="3 4" key="1">
    <citation type="submission" date="2016-03" db="EMBL/GenBank/DDBJ databases">
        <title>Draft genome sequence of the Fonsecaea monophora CBS 269.37.</title>
        <authorList>
            <person name="Bombassaro A."/>
            <person name="Vinicius W.A."/>
            <person name="De Hoog S."/>
            <person name="Sun J."/>
            <person name="Souza E.M."/>
            <person name="Raittz R.T."/>
            <person name="Costa F."/>
            <person name="Leao A.C."/>
            <person name="Tadra-Sfeir M.Z."/>
            <person name="Baura V."/>
            <person name="Balsanelli E."/>
            <person name="Pedrosa F.O."/>
            <person name="Moreno L.F."/>
            <person name="Steffens M.B."/>
            <person name="Xi L."/>
            <person name="Bocca A.L."/>
            <person name="Felipe M.S."/>
            <person name="Teixeira M."/>
            <person name="Telles Filho F.Q."/>
            <person name="Azevedo C.M."/>
            <person name="Gomes R."/>
            <person name="Vicente V.A."/>
        </authorList>
    </citation>
    <scope>NUCLEOTIDE SEQUENCE [LARGE SCALE GENOMIC DNA]</scope>
    <source>
        <strain evidence="3 4">CBS 269.37</strain>
    </source>
</reference>
<feature type="transmembrane region" description="Helical" evidence="2">
    <location>
        <begin position="281"/>
        <end position="302"/>
    </location>
</feature>
<evidence type="ECO:0000313" key="4">
    <source>
        <dbReference type="Proteomes" id="UP000077002"/>
    </source>
</evidence>
<dbReference type="Proteomes" id="UP000077002">
    <property type="component" value="Unassembled WGS sequence"/>
</dbReference>
<comment type="caution">
    <text evidence="3">The sequence shown here is derived from an EMBL/GenBank/DDBJ whole genome shotgun (WGS) entry which is preliminary data.</text>
</comment>
<feature type="transmembrane region" description="Helical" evidence="2">
    <location>
        <begin position="322"/>
        <end position="344"/>
    </location>
</feature>
<sequence length="348" mass="38710">MTIFAQTNAAVAEQPSSSAQQVECADTVNDTCQDTKGQHQEGETEKQDYVGPWPLRRRSNSSWTVLTAESSAARDLISKPVENSAAIKNINNPCIAGFALENPFCDKFQTEDSSSVAMEESVDVADSWLRSGRSEFSLTLEQVDRQTEAIQCILREETSSSWHNEDGRQHNAIQRDGGGQLPDSSTDLERQEQPSAQDSWIPTRQQISGNIEREAAATTLSQLEAENCQACREQGSVARAGRWMLGLTAATLGASPYLVYHIFEEEFMQASAMIKEKQRTFLFLSLLAIPITSALSMVFLAWLGLNVLGPHKRRMSGGTEYFRLWLCFTFFTVCGYFLLAAVIYKYAI</sequence>
<keyword evidence="2" id="KW-1133">Transmembrane helix</keyword>
<keyword evidence="2" id="KW-0472">Membrane</keyword>
<accession>A0A177FA32</accession>
<dbReference type="AlphaFoldDB" id="A0A177FA32"/>
<evidence type="ECO:0000256" key="1">
    <source>
        <dbReference type="SAM" id="MobiDB-lite"/>
    </source>
</evidence>
<dbReference type="RefSeq" id="XP_022512513.1">
    <property type="nucleotide sequence ID" value="XM_022655232.1"/>
</dbReference>
<dbReference type="EMBL" id="LVKK01000032">
    <property type="protein sequence ID" value="OAG40561.1"/>
    <property type="molecule type" value="Genomic_DNA"/>
</dbReference>
<feature type="region of interest" description="Disordered" evidence="1">
    <location>
        <begin position="158"/>
        <end position="200"/>
    </location>
</feature>
<protein>
    <recommendedName>
        <fullName evidence="5">Transmembrane protein</fullName>
    </recommendedName>
</protein>
<evidence type="ECO:0008006" key="5">
    <source>
        <dbReference type="Google" id="ProtNLM"/>
    </source>
</evidence>
<feature type="compositionally biased region" description="Basic and acidic residues" evidence="1">
    <location>
        <begin position="158"/>
        <end position="169"/>
    </location>
</feature>
<dbReference type="OrthoDB" id="4157395at2759"/>
<proteinExistence type="predicted"/>
<keyword evidence="4" id="KW-1185">Reference proteome</keyword>